<dbReference type="Proteomes" id="UP000284706">
    <property type="component" value="Unassembled WGS sequence"/>
</dbReference>
<comment type="caution">
    <text evidence="2">The sequence shown here is derived from an EMBL/GenBank/DDBJ whole genome shotgun (WGS) entry which is preliminary data.</text>
</comment>
<gene>
    <name evidence="2" type="ORF">CVT26_005181</name>
</gene>
<name>A0A409W8M3_9AGAR</name>
<dbReference type="InParanoid" id="A0A409W8M3"/>
<sequence length="375" mass="39874">MIFSSSLVLGATAVSLVAGLALPSPIQEASLLQRDIDPGQDSRSCSSIKDVCSPDTISDPSNALSHAACIALVVCESPKDFLAQFPPNQPRLSRDAFNAVSGGSDVITQQQFIDFYYGTIASINSTIATSNSSANLLTPEYPSSAETVIAWWQDAVAWTGFCSTSSIPYSNFADWIEYSTATGVCGAVQSCDAAKNAATPACVPQRPTDNGSCAEMVSQCILFAGNTTHIFDNEYCVLASFCYSQSTVDVLIKALVQDDYLYIGQPVLSINQPRLTQSVFNTLSGGNTVVTQQNVIDAYYGLLTNTLRSCGGPPGAVTPCPSGSSGPYPTDVSYVTDFWETVSAWTGFCSTRNIPYKNLADYLQYSSTVKAPTSC</sequence>
<feature type="signal peptide" evidence="1">
    <location>
        <begin position="1"/>
        <end position="23"/>
    </location>
</feature>
<protein>
    <submittedName>
        <fullName evidence="2">Uncharacterized protein</fullName>
    </submittedName>
</protein>
<keyword evidence="3" id="KW-1185">Reference proteome</keyword>
<feature type="chain" id="PRO_5019436804" evidence="1">
    <location>
        <begin position="24"/>
        <end position="375"/>
    </location>
</feature>
<dbReference type="AlphaFoldDB" id="A0A409W8M3"/>
<dbReference type="OrthoDB" id="2734890at2759"/>
<evidence type="ECO:0000313" key="2">
    <source>
        <dbReference type="EMBL" id="PPQ74853.1"/>
    </source>
</evidence>
<organism evidence="2 3">
    <name type="scientific">Gymnopilus dilepis</name>
    <dbReference type="NCBI Taxonomy" id="231916"/>
    <lineage>
        <taxon>Eukaryota</taxon>
        <taxon>Fungi</taxon>
        <taxon>Dikarya</taxon>
        <taxon>Basidiomycota</taxon>
        <taxon>Agaricomycotina</taxon>
        <taxon>Agaricomycetes</taxon>
        <taxon>Agaricomycetidae</taxon>
        <taxon>Agaricales</taxon>
        <taxon>Agaricineae</taxon>
        <taxon>Hymenogastraceae</taxon>
        <taxon>Gymnopilus</taxon>
    </lineage>
</organism>
<evidence type="ECO:0000313" key="3">
    <source>
        <dbReference type="Proteomes" id="UP000284706"/>
    </source>
</evidence>
<dbReference type="STRING" id="231916.A0A409W8M3"/>
<reference evidence="2 3" key="1">
    <citation type="journal article" date="2018" name="Evol. Lett.">
        <title>Horizontal gene cluster transfer increased hallucinogenic mushroom diversity.</title>
        <authorList>
            <person name="Reynolds H.T."/>
            <person name="Vijayakumar V."/>
            <person name="Gluck-Thaler E."/>
            <person name="Korotkin H.B."/>
            <person name="Matheny P.B."/>
            <person name="Slot J.C."/>
        </authorList>
    </citation>
    <scope>NUCLEOTIDE SEQUENCE [LARGE SCALE GENOMIC DNA]</scope>
    <source>
        <strain evidence="2 3">SRW20</strain>
    </source>
</reference>
<accession>A0A409W8M3</accession>
<proteinExistence type="predicted"/>
<keyword evidence="1" id="KW-0732">Signal</keyword>
<evidence type="ECO:0000256" key="1">
    <source>
        <dbReference type="SAM" id="SignalP"/>
    </source>
</evidence>
<dbReference type="EMBL" id="NHYE01005308">
    <property type="protein sequence ID" value="PPQ74853.1"/>
    <property type="molecule type" value="Genomic_DNA"/>
</dbReference>